<dbReference type="RefSeq" id="WP_133125107.1">
    <property type="nucleotide sequence ID" value="NZ_NXGX01000015.1"/>
</dbReference>
<protein>
    <submittedName>
        <fullName evidence="1">Uncharacterized protein</fullName>
    </submittedName>
</protein>
<proteinExistence type="predicted"/>
<evidence type="ECO:0000313" key="2">
    <source>
        <dbReference type="Proteomes" id="UP000233332"/>
    </source>
</evidence>
<organism evidence="1 2">
    <name type="scientific">Thalassospira lohafexi</name>
    <dbReference type="NCBI Taxonomy" id="744227"/>
    <lineage>
        <taxon>Bacteria</taxon>
        <taxon>Pseudomonadati</taxon>
        <taxon>Pseudomonadota</taxon>
        <taxon>Alphaproteobacteria</taxon>
        <taxon>Rhodospirillales</taxon>
        <taxon>Thalassospiraceae</taxon>
        <taxon>Thalassospira</taxon>
    </lineage>
</organism>
<accession>A0A2N3L0L7</accession>
<keyword evidence="2" id="KW-1185">Reference proteome</keyword>
<comment type="caution">
    <text evidence="1">The sequence shown here is derived from an EMBL/GenBank/DDBJ whole genome shotgun (WGS) entry which is preliminary data.</text>
</comment>
<name>A0A2N3L0L7_9PROT</name>
<dbReference type="AlphaFoldDB" id="A0A2N3L0L7"/>
<reference evidence="1 2" key="1">
    <citation type="submission" date="2017-09" db="EMBL/GenBank/DDBJ databases">
        <title>Biodiversity and function of Thalassospira species in the particle-attached aromatic-hydrocarbon-degrading consortia from the surface seawater of the China South Sea.</title>
        <authorList>
            <person name="Dong C."/>
            <person name="Lai Q."/>
            <person name="Shao Z."/>
        </authorList>
    </citation>
    <scope>NUCLEOTIDE SEQUENCE [LARGE SCALE GENOMIC DNA]</scope>
    <source>
        <strain evidence="1 2">139Z-12</strain>
    </source>
</reference>
<evidence type="ECO:0000313" key="1">
    <source>
        <dbReference type="EMBL" id="PKR56362.1"/>
    </source>
</evidence>
<dbReference type="Proteomes" id="UP000233332">
    <property type="component" value="Unassembled WGS sequence"/>
</dbReference>
<gene>
    <name evidence="1" type="ORF">COO92_21390</name>
</gene>
<sequence length="139" mass="15077">MKNPENNPMDVTADAAAISDSSISLRRLQAFCDASGFDDSDVIMSHSIRSEDLSVKGTVDLVFGDILTLISACRNIEKDMIEFTDFHNECADENARLRGALDGALKEYVQLAASGDCGNWDPEEEPHVIKAREALKGGA</sequence>
<dbReference type="EMBL" id="NXGX01000015">
    <property type="protein sequence ID" value="PKR56362.1"/>
    <property type="molecule type" value="Genomic_DNA"/>
</dbReference>